<evidence type="ECO:0000313" key="2">
    <source>
        <dbReference type="EMBL" id="GAQ23961.1"/>
    </source>
</evidence>
<dbReference type="RefSeq" id="WP_058980158.1">
    <property type="nucleotide sequence ID" value="NZ_BCMS01000006.1"/>
</dbReference>
<proteinExistence type="predicted"/>
<sequence>MNALGSRYLIASAVQRALHGKDHRFRTYEVGEHELVLHLDRVELTPKSLHVARRIEDTIRTMPDAQLGRYIRDAEHLLSRLLAQHTDTASAPLVRLALSCVQSGVAGLMRGGSKVAVSDINAQITQFDEQLFITMNAEVQFAQAKAQAFMDQKEADLQRMIAQADTEMKADYQRCVADLNARAAALDARAAELDAREAGLRAAVEEDVQMATRAADQAQADATDARRMLDAAQAQITRERAQADAEVQRLKDTLASERSATVNRERDTRNRIQQLERDGQEAQKVIAHLNRECERLESELTQAQQVRTDVSAPQETPMPQPAPITNPYLAAMSCAAYLTDHGVPTRASGTRMEADQAIPPHLVEAWEHEYPTDTHRKAHLRDRLRRTGAVAA</sequence>
<evidence type="ECO:0000313" key="3">
    <source>
        <dbReference type="Proteomes" id="UP000056209"/>
    </source>
</evidence>
<protein>
    <submittedName>
        <fullName evidence="2">Uncharacterized protein</fullName>
    </submittedName>
</protein>
<name>A0A100HNF9_9DEIO</name>
<organism evidence="2 3">
    <name type="scientific">Deinococcus grandis</name>
    <dbReference type="NCBI Taxonomy" id="57498"/>
    <lineage>
        <taxon>Bacteria</taxon>
        <taxon>Thermotogati</taxon>
        <taxon>Deinococcota</taxon>
        <taxon>Deinococci</taxon>
        <taxon>Deinococcales</taxon>
        <taxon>Deinococcaceae</taxon>
        <taxon>Deinococcus</taxon>
    </lineage>
</organism>
<comment type="caution">
    <text evidence="2">The sequence shown here is derived from an EMBL/GenBank/DDBJ whole genome shotgun (WGS) entry which is preliminary data.</text>
</comment>
<reference evidence="3" key="1">
    <citation type="submission" date="2015-11" db="EMBL/GenBank/DDBJ databases">
        <title>Draft Genome Sequence of the Radioresistant Bacterium Deinococcus grandis, Isolated from Freshwater Fish in Japan.</title>
        <authorList>
            <person name="Satoh K."/>
            <person name="Onodera T."/>
            <person name="Omoso K."/>
            <person name="Takeda-Yano K."/>
            <person name="Katayama T."/>
            <person name="Oono Y."/>
            <person name="Narumi I."/>
        </authorList>
    </citation>
    <scope>NUCLEOTIDE SEQUENCE [LARGE SCALE GENOMIC DNA]</scope>
    <source>
        <strain evidence="3">ATCC 43672</strain>
    </source>
</reference>
<keyword evidence="1" id="KW-0175">Coiled coil</keyword>
<dbReference type="AlphaFoldDB" id="A0A100HNF9"/>
<keyword evidence="3" id="KW-1185">Reference proteome</keyword>
<dbReference type="Proteomes" id="UP000056209">
    <property type="component" value="Unassembled WGS sequence"/>
</dbReference>
<dbReference type="EMBL" id="BCMS01000006">
    <property type="protein sequence ID" value="GAQ23961.1"/>
    <property type="molecule type" value="Genomic_DNA"/>
</dbReference>
<evidence type="ECO:0000256" key="1">
    <source>
        <dbReference type="SAM" id="Coils"/>
    </source>
</evidence>
<feature type="coiled-coil region" evidence="1">
    <location>
        <begin position="176"/>
        <end position="306"/>
    </location>
</feature>
<accession>A0A100HNF9</accession>
<dbReference type="OrthoDB" id="76326at2"/>
<gene>
    <name evidence="2" type="ORF">DEIGR_400094</name>
</gene>